<dbReference type="PROSITE" id="PS50253">
    <property type="entry name" value="COX3"/>
    <property type="match status" value="1"/>
</dbReference>
<evidence type="ECO:0000256" key="6">
    <source>
        <dbReference type="SAM" id="MobiDB-lite"/>
    </source>
</evidence>
<protein>
    <submittedName>
        <fullName evidence="9">Cytochrome oxidase subunit III</fullName>
    </submittedName>
</protein>
<dbReference type="Gene3D" id="1.20.120.80">
    <property type="entry name" value="Cytochrome c oxidase, subunit III, four-helix bundle"/>
    <property type="match status" value="2"/>
</dbReference>
<dbReference type="AlphaFoldDB" id="A0A5M6DHC2"/>
<feature type="region of interest" description="Disordered" evidence="6">
    <location>
        <begin position="243"/>
        <end position="320"/>
    </location>
</feature>
<dbReference type="GO" id="GO:0016020">
    <property type="term" value="C:membrane"/>
    <property type="evidence" value="ECO:0007669"/>
    <property type="project" value="UniProtKB-SubCell"/>
</dbReference>
<dbReference type="PANTHER" id="PTHR11403:SF6">
    <property type="entry name" value="NITRIC OXIDE REDUCTASE SUBUNIT E"/>
    <property type="match status" value="1"/>
</dbReference>
<proteinExistence type="inferred from homology"/>
<feature type="compositionally biased region" description="Acidic residues" evidence="6">
    <location>
        <begin position="292"/>
        <end position="304"/>
    </location>
</feature>
<sequence>MATTDAGHTSDVHVHEGHDSHDHDHPSYLAHHFDTPEQQFDSGKLGMWLFLVTEILFFSGMFCAYAIFRAWRPEVFEGCSQFLNTKLGAINTGVLLFSSFTMAWAVRCAQLEEHKKLASLLATTLCCAMVFLGVKAIEYSHKWHLGLLPAGLFTYDPANPHPEGGPNYLAYICAPFAVATIGVVIWLVVAFIRDAKFQVAVAKPLVFVCLSFFGGVGLGMILESGETPEHHGSDHVAAVHGDAEHGEHSGAEHGDAEHGDAEHGDAEHGDAEHSDTEDSEAEHGEGQQGDATDPEAADVAEVESTDPQPVVLQDPGSMMRDESDDLVVLERLASDATNTGLQDELSARRAQSQLSEGAITYDRTDDSSATIASTDDNVLRPSRAGVFFSIYYCMTGVHAIHILAGVGVLIWLLVRAIRQDFNRNYFGPVDYVGLYWHLVDLIWIYLFPLMYLIR</sequence>
<dbReference type="GO" id="GO:0019646">
    <property type="term" value="P:aerobic electron transport chain"/>
    <property type="evidence" value="ECO:0007669"/>
    <property type="project" value="InterPro"/>
</dbReference>
<dbReference type="EMBL" id="VWOX01000001">
    <property type="protein sequence ID" value="KAA5546947.1"/>
    <property type="molecule type" value="Genomic_DNA"/>
</dbReference>
<accession>A0A5M6DHC2</accession>
<comment type="subcellular location">
    <subcellularLocation>
        <location evidence="1">Membrane</location>
        <topology evidence="1">Multi-pass membrane protein</topology>
    </subcellularLocation>
</comment>
<dbReference type="InterPro" id="IPR035973">
    <property type="entry name" value="Cyt_c_oxidase_su3-like_sf"/>
</dbReference>
<feature type="transmembrane region" description="Helical" evidence="7">
    <location>
        <begin position="118"/>
        <end position="137"/>
    </location>
</feature>
<evidence type="ECO:0000256" key="3">
    <source>
        <dbReference type="ARBA" id="ARBA00022692"/>
    </source>
</evidence>
<feature type="transmembrane region" description="Helical" evidence="7">
    <location>
        <begin position="204"/>
        <end position="222"/>
    </location>
</feature>
<evidence type="ECO:0000313" key="10">
    <source>
        <dbReference type="Proteomes" id="UP000324479"/>
    </source>
</evidence>
<keyword evidence="5 7" id="KW-0472">Membrane</keyword>
<gene>
    <name evidence="9" type="ORF">FYK55_00550</name>
</gene>
<dbReference type="Proteomes" id="UP000324479">
    <property type="component" value="Unassembled WGS sequence"/>
</dbReference>
<dbReference type="InterPro" id="IPR013833">
    <property type="entry name" value="Cyt_c_oxidase_su3_a-hlx"/>
</dbReference>
<organism evidence="9 10">
    <name type="scientific">Roseiconus nitratireducens</name>
    <dbReference type="NCBI Taxonomy" id="2605748"/>
    <lineage>
        <taxon>Bacteria</taxon>
        <taxon>Pseudomonadati</taxon>
        <taxon>Planctomycetota</taxon>
        <taxon>Planctomycetia</taxon>
        <taxon>Pirellulales</taxon>
        <taxon>Pirellulaceae</taxon>
        <taxon>Roseiconus</taxon>
    </lineage>
</organism>
<feature type="compositionally biased region" description="Basic and acidic residues" evidence="6">
    <location>
        <begin position="243"/>
        <end position="285"/>
    </location>
</feature>
<dbReference type="CDD" id="cd00386">
    <property type="entry name" value="Heme_Cu_Oxidase_III_like"/>
    <property type="match status" value="1"/>
</dbReference>
<dbReference type="RefSeq" id="WP_150074055.1">
    <property type="nucleotide sequence ID" value="NZ_VWOX01000001.1"/>
</dbReference>
<keyword evidence="4 7" id="KW-1133">Transmembrane helix</keyword>
<feature type="transmembrane region" description="Helical" evidence="7">
    <location>
        <begin position="48"/>
        <end position="68"/>
    </location>
</feature>
<evidence type="ECO:0000256" key="7">
    <source>
        <dbReference type="SAM" id="Phobius"/>
    </source>
</evidence>
<evidence type="ECO:0000256" key="2">
    <source>
        <dbReference type="ARBA" id="ARBA00010581"/>
    </source>
</evidence>
<dbReference type="InterPro" id="IPR000298">
    <property type="entry name" value="Cyt_c_oxidase-like_su3"/>
</dbReference>
<feature type="domain" description="Heme-copper oxidase subunit III family profile" evidence="8">
    <location>
        <begin position="44"/>
        <end position="454"/>
    </location>
</feature>
<comment type="caution">
    <text evidence="9">The sequence shown here is derived from an EMBL/GenBank/DDBJ whole genome shotgun (WGS) entry which is preliminary data.</text>
</comment>
<dbReference type="SUPFAM" id="SSF81452">
    <property type="entry name" value="Cytochrome c oxidase subunit III-like"/>
    <property type="match status" value="2"/>
</dbReference>
<dbReference type="GO" id="GO:0004129">
    <property type="term" value="F:cytochrome-c oxidase activity"/>
    <property type="evidence" value="ECO:0007669"/>
    <property type="project" value="InterPro"/>
</dbReference>
<evidence type="ECO:0000256" key="5">
    <source>
        <dbReference type="ARBA" id="ARBA00023136"/>
    </source>
</evidence>
<feature type="compositionally biased region" description="Basic and acidic residues" evidence="6">
    <location>
        <begin position="8"/>
        <end position="23"/>
    </location>
</feature>
<feature type="transmembrane region" description="Helical" evidence="7">
    <location>
        <begin position="434"/>
        <end position="453"/>
    </location>
</feature>
<evidence type="ECO:0000256" key="1">
    <source>
        <dbReference type="ARBA" id="ARBA00004141"/>
    </source>
</evidence>
<feature type="transmembrane region" description="Helical" evidence="7">
    <location>
        <begin position="88"/>
        <end position="106"/>
    </location>
</feature>
<keyword evidence="3 7" id="KW-0812">Transmembrane</keyword>
<keyword evidence="10" id="KW-1185">Reference proteome</keyword>
<evidence type="ECO:0000256" key="4">
    <source>
        <dbReference type="ARBA" id="ARBA00022989"/>
    </source>
</evidence>
<feature type="transmembrane region" description="Helical" evidence="7">
    <location>
        <begin position="168"/>
        <end position="192"/>
    </location>
</feature>
<dbReference type="PANTHER" id="PTHR11403">
    <property type="entry name" value="CYTOCHROME C OXIDASE SUBUNIT III"/>
    <property type="match status" value="1"/>
</dbReference>
<dbReference type="Pfam" id="PF00510">
    <property type="entry name" value="COX3"/>
    <property type="match status" value="2"/>
</dbReference>
<evidence type="ECO:0000259" key="8">
    <source>
        <dbReference type="PROSITE" id="PS50253"/>
    </source>
</evidence>
<feature type="region of interest" description="Disordered" evidence="6">
    <location>
        <begin position="1"/>
        <end position="23"/>
    </location>
</feature>
<name>A0A5M6DHC2_9BACT</name>
<evidence type="ECO:0000313" key="9">
    <source>
        <dbReference type="EMBL" id="KAA5546947.1"/>
    </source>
</evidence>
<comment type="similarity">
    <text evidence="2">Belongs to the cytochrome c oxidase subunit 3 family.</text>
</comment>
<dbReference type="InterPro" id="IPR024791">
    <property type="entry name" value="Cyt_c/ubiquinol_Oxase_su3"/>
</dbReference>
<feature type="transmembrane region" description="Helical" evidence="7">
    <location>
        <begin position="389"/>
        <end position="414"/>
    </location>
</feature>
<reference evidence="9 10" key="1">
    <citation type="submission" date="2019-08" db="EMBL/GenBank/DDBJ databases">
        <authorList>
            <person name="Dhanesh K."/>
            <person name="Kumar G."/>
            <person name="Sasikala C."/>
            <person name="Venkata Ramana C."/>
        </authorList>
    </citation>
    <scope>NUCLEOTIDE SEQUENCE [LARGE SCALE GENOMIC DNA]</scope>
    <source>
        <strain evidence="9 10">JC645</strain>
    </source>
</reference>